<evidence type="ECO:0000313" key="2">
    <source>
        <dbReference type="Proteomes" id="UP001302477"/>
    </source>
</evidence>
<dbReference type="KEGG" id="mpaf:R5R33_02130"/>
<dbReference type="EMBL" id="CP137555">
    <property type="protein sequence ID" value="WOX05961.1"/>
    <property type="molecule type" value="Genomic_DNA"/>
</dbReference>
<protein>
    <submittedName>
        <fullName evidence="1">Uncharacterized protein</fullName>
    </submittedName>
</protein>
<sequence length="404" mass="45349">MLFKRDGLKQINKELAQESLQRIDALLESKRIRQLVRVNASLEEAETTLDRRLRRLEELRKGEKLGNMLYLFFRAQDESVLQKRVAELKKLKSALQAVTGIKDIGGFVERLQQKKMMVSKRRGLLDKEVICYSREIRRELEIEVEGKKLARFSLLAFLMGFGVQAAVNAYQAGGVYDAFRRVNPAYVNESDTEIWWDMVMLGLSDPAAMTGMVNLVKGAYFEQLVAQESGGVLHADFNHPETDITIDGIEYQLKATDSADYVDSVNPDIPVISTHEVAAQTDTIDSGISNEHLDETTESALGGDILDVADALETGVSIAAGTIGFIPVMHGLVRMGQVLEQNNPKATDDLTYHLDSWFEAVVTGAETTLEVFLQRLPYVWDFLLSIIRVPLNVLHAIFKLIFRL</sequence>
<evidence type="ECO:0000313" key="1">
    <source>
        <dbReference type="EMBL" id="WOX05961.1"/>
    </source>
</evidence>
<dbReference type="AlphaFoldDB" id="A0AAU0N214"/>
<organism evidence="1 2">
    <name type="scientific">Microbulbifer pacificus</name>
    <dbReference type="NCBI Taxonomy" id="407164"/>
    <lineage>
        <taxon>Bacteria</taxon>
        <taxon>Pseudomonadati</taxon>
        <taxon>Pseudomonadota</taxon>
        <taxon>Gammaproteobacteria</taxon>
        <taxon>Cellvibrionales</taxon>
        <taxon>Microbulbiferaceae</taxon>
        <taxon>Microbulbifer</taxon>
    </lineage>
</organism>
<proteinExistence type="predicted"/>
<keyword evidence="2" id="KW-1185">Reference proteome</keyword>
<reference evidence="1 2" key="1">
    <citation type="submission" date="2023-10" db="EMBL/GenBank/DDBJ databases">
        <title>Description of Microbulbifer bruguierae sp. nov., isolated from the sediments of mangrove plant Bruguiera sexangula and comparative genomic analyses of the genus Microbulbifer.</title>
        <authorList>
            <person name="Long M."/>
        </authorList>
    </citation>
    <scope>NUCLEOTIDE SEQUENCE [LARGE SCALE GENOMIC DNA]</scope>
    <source>
        <strain evidence="1 2">SPO729</strain>
    </source>
</reference>
<name>A0AAU0N214_9GAMM</name>
<dbReference type="Proteomes" id="UP001302477">
    <property type="component" value="Chromosome"/>
</dbReference>
<accession>A0AAU0N214</accession>
<dbReference type="RefSeq" id="WP_318954424.1">
    <property type="nucleotide sequence ID" value="NZ_CP137555.1"/>
</dbReference>
<gene>
    <name evidence="1" type="ORF">R5R33_02130</name>
</gene>